<keyword evidence="2" id="KW-0121">Carboxypeptidase</keyword>
<feature type="domain" description="LD-carboxypeptidase N-terminal" evidence="7">
    <location>
        <begin position="39"/>
        <end position="155"/>
    </location>
</feature>
<name>A0ABT6FGS4_9BACT</name>
<sequence length="340" mass="37103">MPRTRLASTLLVLACVLPGSASHAEEWIKPRPLRAGDVIRFVAPAGPVELEAVRRCQALFEAKGFKVVVPENIERRYLYLDGTDEERSAELNEAFRDPHARAVFACRGGYGLTRILDRIDYEALRKNPKIVVGFSDLTALHLAIGAKCRLVSFHGPMPLASLENEDGEHKYASDLLWRLLRTGRYADDPAVALTIPVPEPTERPDVLTAGRATGRLTGGNLSLIAATVGTPYQIETKGRILFLEDTHEAAYRVDRMLSQLRLAGLLDGLAGVVLGTFDGADEDELKAVFHDYLADKGFPVLTEFPLGHIPHNAVLPCGVPAEIDTNAGTLRLLESPLAAE</sequence>
<proteinExistence type="inferred from homology"/>
<dbReference type="CDD" id="cd07025">
    <property type="entry name" value="Peptidase_S66"/>
    <property type="match status" value="1"/>
</dbReference>
<evidence type="ECO:0000256" key="3">
    <source>
        <dbReference type="ARBA" id="ARBA00022670"/>
    </source>
</evidence>
<feature type="domain" description="LD-carboxypeptidase C-terminal" evidence="8">
    <location>
        <begin position="213"/>
        <end position="323"/>
    </location>
</feature>
<reference evidence="9 10" key="1">
    <citation type="submission" date="2023-03" db="EMBL/GenBank/DDBJ databases">
        <title>Paludisphaera mucosa sp. nov. a novel planctomycete from northern fen.</title>
        <authorList>
            <person name="Ivanova A."/>
        </authorList>
    </citation>
    <scope>NUCLEOTIDE SEQUENCE [LARGE SCALE GENOMIC DNA]</scope>
    <source>
        <strain evidence="9 10">Pla2</strain>
    </source>
</reference>
<dbReference type="EMBL" id="JARRAG010000002">
    <property type="protein sequence ID" value="MDG3006786.1"/>
    <property type="molecule type" value="Genomic_DNA"/>
</dbReference>
<dbReference type="PANTHER" id="PTHR30237">
    <property type="entry name" value="MURAMOYLTETRAPEPTIDE CARBOXYPEPTIDASE"/>
    <property type="match status" value="1"/>
</dbReference>
<keyword evidence="6" id="KW-0732">Signal</keyword>
<keyword evidence="5" id="KW-0720">Serine protease</keyword>
<evidence type="ECO:0000256" key="4">
    <source>
        <dbReference type="ARBA" id="ARBA00022801"/>
    </source>
</evidence>
<dbReference type="PIRSF" id="PIRSF028757">
    <property type="entry name" value="LD-carboxypeptidase"/>
    <property type="match status" value="1"/>
</dbReference>
<evidence type="ECO:0000259" key="7">
    <source>
        <dbReference type="Pfam" id="PF02016"/>
    </source>
</evidence>
<evidence type="ECO:0000256" key="6">
    <source>
        <dbReference type="SAM" id="SignalP"/>
    </source>
</evidence>
<dbReference type="InterPro" id="IPR040921">
    <property type="entry name" value="Peptidase_S66C"/>
</dbReference>
<dbReference type="InterPro" id="IPR027478">
    <property type="entry name" value="LdcA_N"/>
</dbReference>
<comment type="caution">
    <text evidence="9">The sequence shown here is derived from an EMBL/GenBank/DDBJ whole genome shotgun (WGS) entry which is preliminary data.</text>
</comment>
<feature type="signal peptide" evidence="6">
    <location>
        <begin position="1"/>
        <end position="24"/>
    </location>
</feature>
<dbReference type="SUPFAM" id="SSF52317">
    <property type="entry name" value="Class I glutamine amidotransferase-like"/>
    <property type="match status" value="1"/>
</dbReference>
<protein>
    <submittedName>
        <fullName evidence="9">LD-carboxypeptidase</fullName>
    </submittedName>
</protein>
<dbReference type="Gene3D" id="3.50.30.60">
    <property type="entry name" value="LD-carboxypeptidase A C-terminal domain-like"/>
    <property type="match status" value="1"/>
</dbReference>
<dbReference type="InterPro" id="IPR027461">
    <property type="entry name" value="Carboxypeptidase_A_C_sf"/>
</dbReference>
<evidence type="ECO:0000313" key="10">
    <source>
        <dbReference type="Proteomes" id="UP001216907"/>
    </source>
</evidence>
<comment type="similarity">
    <text evidence="1">Belongs to the peptidase S66 family.</text>
</comment>
<evidence type="ECO:0000256" key="5">
    <source>
        <dbReference type="ARBA" id="ARBA00022825"/>
    </source>
</evidence>
<organism evidence="9 10">
    <name type="scientific">Paludisphaera mucosa</name>
    <dbReference type="NCBI Taxonomy" id="3030827"/>
    <lineage>
        <taxon>Bacteria</taxon>
        <taxon>Pseudomonadati</taxon>
        <taxon>Planctomycetota</taxon>
        <taxon>Planctomycetia</taxon>
        <taxon>Isosphaerales</taxon>
        <taxon>Isosphaeraceae</taxon>
        <taxon>Paludisphaera</taxon>
    </lineage>
</organism>
<feature type="chain" id="PRO_5046626615" evidence="6">
    <location>
        <begin position="25"/>
        <end position="340"/>
    </location>
</feature>
<dbReference type="Pfam" id="PF17676">
    <property type="entry name" value="Peptidase_S66C"/>
    <property type="match status" value="1"/>
</dbReference>
<keyword evidence="10" id="KW-1185">Reference proteome</keyword>
<keyword evidence="3" id="KW-0645">Protease</keyword>
<dbReference type="RefSeq" id="WP_277863077.1">
    <property type="nucleotide sequence ID" value="NZ_JARRAG010000002.1"/>
</dbReference>
<evidence type="ECO:0000256" key="2">
    <source>
        <dbReference type="ARBA" id="ARBA00022645"/>
    </source>
</evidence>
<dbReference type="InterPro" id="IPR029062">
    <property type="entry name" value="Class_I_gatase-like"/>
</dbReference>
<dbReference type="Pfam" id="PF02016">
    <property type="entry name" value="Peptidase_S66"/>
    <property type="match status" value="1"/>
</dbReference>
<gene>
    <name evidence="9" type="ORF">PZE19_23700</name>
</gene>
<evidence type="ECO:0000259" key="8">
    <source>
        <dbReference type="Pfam" id="PF17676"/>
    </source>
</evidence>
<evidence type="ECO:0000256" key="1">
    <source>
        <dbReference type="ARBA" id="ARBA00010233"/>
    </source>
</evidence>
<accession>A0ABT6FGS4</accession>
<dbReference type="InterPro" id="IPR040449">
    <property type="entry name" value="Peptidase_S66_N"/>
</dbReference>
<dbReference type="SUPFAM" id="SSF141986">
    <property type="entry name" value="LD-carboxypeptidase A C-terminal domain-like"/>
    <property type="match status" value="1"/>
</dbReference>
<dbReference type="Proteomes" id="UP001216907">
    <property type="component" value="Unassembled WGS sequence"/>
</dbReference>
<dbReference type="PANTHER" id="PTHR30237:SF2">
    <property type="entry name" value="MUREIN TETRAPEPTIDE CARBOXYPEPTIDASE"/>
    <property type="match status" value="1"/>
</dbReference>
<dbReference type="InterPro" id="IPR003507">
    <property type="entry name" value="S66_fam"/>
</dbReference>
<dbReference type="Gene3D" id="3.40.50.10740">
    <property type="entry name" value="Class I glutamine amidotransferase-like"/>
    <property type="match status" value="1"/>
</dbReference>
<evidence type="ECO:0000313" key="9">
    <source>
        <dbReference type="EMBL" id="MDG3006786.1"/>
    </source>
</evidence>
<keyword evidence="4" id="KW-0378">Hydrolase</keyword>